<name>A0ABV9C8P3_9ACTN</name>
<comment type="caution">
    <text evidence="1">The sequence shown here is derived from an EMBL/GenBank/DDBJ whole genome shotgun (WGS) entry which is preliminary data.</text>
</comment>
<accession>A0ABV9C8P3</accession>
<proteinExistence type="predicted"/>
<evidence type="ECO:0000313" key="2">
    <source>
        <dbReference type="Proteomes" id="UP001596004"/>
    </source>
</evidence>
<organism evidence="1 2">
    <name type="scientific">Sphaerisporangium dianthi</name>
    <dbReference type="NCBI Taxonomy" id="1436120"/>
    <lineage>
        <taxon>Bacteria</taxon>
        <taxon>Bacillati</taxon>
        <taxon>Actinomycetota</taxon>
        <taxon>Actinomycetes</taxon>
        <taxon>Streptosporangiales</taxon>
        <taxon>Streptosporangiaceae</taxon>
        <taxon>Sphaerisporangium</taxon>
    </lineage>
</organism>
<evidence type="ECO:0000313" key="1">
    <source>
        <dbReference type="EMBL" id="MFC4529157.1"/>
    </source>
</evidence>
<dbReference type="Proteomes" id="UP001596004">
    <property type="component" value="Unassembled WGS sequence"/>
</dbReference>
<dbReference type="EMBL" id="JBHSFP010000001">
    <property type="protein sequence ID" value="MFC4529157.1"/>
    <property type="molecule type" value="Genomic_DNA"/>
</dbReference>
<protein>
    <submittedName>
        <fullName evidence="1">Uncharacterized protein</fullName>
    </submittedName>
</protein>
<dbReference type="RefSeq" id="WP_380835498.1">
    <property type="nucleotide sequence ID" value="NZ_JBHSFP010000001.1"/>
</dbReference>
<keyword evidence="2" id="KW-1185">Reference proteome</keyword>
<gene>
    <name evidence="1" type="ORF">ACFO60_00160</name>
</gene>
<reference evidence="2" key="1">
    <citation type="journal article" date="2019" name="Int. J. Syst. Evol. Microbiol.">
        <title>The Global Catalogue of Microorganisms (GCM) 10K type strain sequencing project: providing services to taxonomists for standard genome sequencing and annotation.</title>
        <authorList>
            <consortium name="The Broad Institute Genomics Platform"/>
            <consortium name="The Broad Institute Genome Sequencing Center for Infectious Disease"/>
            <person name="Wu L."/>
            <person name="Ma J."/>
        </authorList>
    </citation>
    <scope>NUCLEOTIDE SEQUENCE [LARGE SCALE GENOMIC DNA]</scope>
    <source>
        <strain evidence="2">CGMCC 4.7132</strain>
    </source>
</reference>
<sequence>MDLDSLLLKAAQFCSPHVRTEAGVRVADVLEYLEHGEWEMVLLLLEELGDAHPQPPEFWDLLADAARVMWLESDVAWCQWRRSEARTGAFRVELCLARTEDGGRRTPMPPGGLLRPMWDIGRRTPEGGPLLSIAALWIEGRDLLEPGGCKAVRLLPLTPDHWNHLRAGDVITMHEIRPPTGTARITEIMPPVAASP</sequence>